<gene>
    <name evidence="2" type="ORF">QWZ15_18620</name>
</gene>
<dbReference type="RefSeq" id="WP_240459194.1">
    <property type="nucleotide sequence ID" value="NZ_JAUFQS010000047.1"/>
</dbReference>
<proteinExistence type="predicted"/>
<organism evidence="2 3">
    <name type="scientific">Cyclobacterium jeungdonense</name>
    <dbReference type="NCBI Taxonomy" id="708087"/>
    <lineage>
        <taxon>Bacteria</taxon>
        <taxon>Pseudomonadati</taxon>
        <taxon>Bacteroidota</taxon>
        <taxon>Cytophagia</taxon>
        <taxon>Cytophagales</taxon>
        <taxon>Cyclobacteriaceae</taxon>
        <taxon>Cyclobacterium</taxon>
    </lineage>
</organism>
<dbReference type="EMBL" id="JAUFQS010000047">
    <property type="protein sequence ID" value="MDN3689844.1"/>
    <property type="molecule type" value="Genomic_DNA"/>
</dbReference>
<dbReference type="SUPFAM" id="SSF56300">
    <property type="entry name" value="Metallo-dependent phosphatases"/>
    <property type="match status" value="1"/>
</dbReference>
<reference evidence="3" key="1">
    <citation type="journal article" date="2019" name="Int. J. Syst. Evol. Microbiol.">
        <title>The Global Catalogue of Microorganisms (GCM) 10K type strain sequencing project: providing services to taxonomists for standard genome sequencing and annotation.</title>
        <authorList>
            <consortium name="The Broad Institute Genomics Platform"/>
            <consortium name="The Broad Institute Genome Sequencing Center for Infectious Disease"/>
            <person name="Wu L."/>
            <person name="Ma J."/>
        </authorList>
    </citation>
    <scope>NUCLEOTIDE SEQUENCE [LARGE SCALE GENOMIC DNA]</scope>
    <source>
        <strain evidence="3">CECT 7706</strain>
    </source>
</reference>
<evidence type="ECO:0000259" key="1">
    <source>
        <dbReference type="Pfam" id="PF09423"/>
    </source>
</evidence>
<dbReference type="Proteomes" id="UP001236663">
    <property type="component" value="Unassembled WGS sequence"/>
</dbReference>
<evidence type="ECO:0000313" key="3">
    <source>
        <dbReference type="Proteomes" id="UP001236663"/>
    </source>
</evidence>
<evidence type="ECO:0000313" key="2">
    <source>
        <dbReference type="EMBL" id="MDN3689844.1"/>
    </source>
</evidence>
<accession>A0ABT8CAL0</accession>
<dbReference type="Pfam" id="PF09423">
    <property type="entry name" value="PhoD"/>
    <property type="match status" value="1"/>
</dbReference>
<dbReference type="Gene3D" id="3.60.21.70">
    <property type="entry name" value="PhoD-like phosphatase"/>
    <property type="match status" value="1"/>
</dbReference>
<dbReference type="PANTHER" id="PTHR43606">
    <property type="entry name" value="PHOSPHATASE, PUTATIVE (AFU_ORTHOLOGUE AFUA_6G08710)-RELATED"/>
    <property type="match status" value="1"/>
</dbReference>
<name>A0ABT8CAL0_9BACT</name>
<comment type="caution">
    <text evidence="2">The sequence shown here is derived from an EMBL/GenBank/DDBJ whole genome shotgun (WGS) entry which is preliminary data.</text>
</comment>
<dbReference type="InterPro" id="IPR052900">
    <property type="entry name" value="Phospholipid_Metab_Enz"/>
</dbReference>
<dbReference type="InterPro" id="IPR038607">
    <property type="entry name" value="PhoD-like_sf"/>
</dbReference>
<keyword evidence="3" id="KW-1185">Reference proteome</keyword>
<dbReference type="PANTHER" id="PTHR43606:SF1">
    <property type="entry name" value="PHOD-LIKE PHOSPHATASE METALLOPHOSPHATASE DOMAIN-CONTAINING PROTEIN"/>
    <property type="match status" value="1"/>
</dbReference>
<sequence length="207" mass="24097">MGEFTLEQGLKVWRENVPLKDKPYRTIRWGKDLQIWLVEGREFRSPRDMEAGGDRTIWGDEQKQWFVDTVDSSDATFKILFSPTPVVGPDRENKKDNHANQLFAEEGNWLRQYLSEKKGVFVVNGDRHWQYYSVDQETGLREFGAGPVSDAQSGGWSQDDKRPEHQFLRVNGGFLGIKVFRHKEIPKIVFSHYDVDGTIMNKEEFNL</sequence>
<dbReference type="InterPro" id="IPR029052">
    <property type="entry name" value="Metallo-depent_PP-like"/>
</dbReference>
<dbReference type="InterPro" id="IPR018946">
    <property type="entry name" value="PhoD-like_MPP"/>
</dbReference>
<feature type="domain" description="PhoD-like phosphatase metallophosphatase" evidence="1">
    <location>
        <begin position="8"/>
        <end position="158"/>
    </location>
</feature>
<protein>
    <submittedName>
        <fullName evidence="2">Alkaline phosphatase D family protein</fullName>
    </submittedName>
</protein>